<evidence type="ECO:0000256" key="1">
    <source>
        <dbReference type="SAM" id="Phobius"/>
    </source>
</evidence>
<name>A0A6J6EML8_9ZZZZ</name>
<evidence type="ECO:0000313" key="3">
    <source>
        <dbReference type="EMBL" id="CAB4577652.1"/>
    </source>
</evidence>
<keyword evidence="1" id="KW-0472">Membrane</keyword>
<gene>
    <name evidence="3" type="ORF">UFOPK1493_02825</name>
</gene>
<keyword evidence="1" id="KW-1133">Transmembrane helix</keyword>
<sequence length="140" mass="14170">MSAATASPRRDDRGSLSIMLVVLLTVTLGAAALIVDGGRAMAARRHAANTAEAAARHAIAAQSPTGGFDAALAADLARDHARRAGVDPEDVDVEVRDGPTGAPEVVVTVTARRTTVFLVLGGADELTVRSTGAATSVFAP</sequence>
<dbReference type="AlphaFoldDB" id="A0A6J6EML8"/>
<reference evidence="3" key="1">
    <citation type="submission" date="2020-05" db="EMBL/GenBank/DDBJ databases">
        <authorList>
            <person name="Chiriac C."/>
            <person name="Salcher M."/>
            <person name="Ghai R."/>
            <person name="Kavagutti S V."/>
        </authorList>
    </citation>
    <scope>NUCLEOTIDE SEQUENCE</scope>
</reference>
<feature type="domain" description="Putative Flp pilus-assembly TadG-like N-terminal" evidence="2">
    <location>
        <begin position="14"/>
        <end position="57"/>
    </location>
</feature>
<organism evidence="3">
    <name type="scientific">freshwater metagenome</name>
    <dbReference type="NCBI Taxonomy" id="449393"/>
    <lineage>
        <taxon>unclassified sequences</taxon>
        <taxon>metagenomes</taxon>
        <taxon>ecological metagenomes</taxon>
    </lineage>
</organism>
<proteinExistence type="predicted"/>
<protein>
    <submittedName>
        <fullName evidence="3">Unannotated protein</fullName>
    </submittedName>
</protein>
<dbReference type="EMBL" id="CAEZSR010000131">
    <property type="protein sequence ID" value="CAB4577652.1"/>
    <property type="molecule type" value="Genomic_DNA"/>
</dbReference>
<accession>A0A6J6EML8</accession>
<evidence type="ECO:0000259" key="2">
    <source>
        <dbReference type="Pfam" id="PF13400"/>
    </source>
</evidence>
<dbReference type="Pfam" id="PF13400">
    <property type="entry name" value="Tad"/>
    <property type="match status" value="1"/>
</dbReference>
<feature type="transmembrane region" description="Helical" evidence="1">
    <location>
        <begin position="16"/>
        <end position="35"/>
    </location>
</feature>
<dbReference type="InterPro" id="IPR028087">
    <property type="entry name" value="Tad_N"/>
</dbReference>
<keyword evidence="1" id="KW-0812">Transmembrane</keyword>